<protein>
    <submittedName>
        <fullName evidence="1">Uncharacterized protein</fullName>
    </submittedName>
</protein>
<dbReference type="EMBL" id="FLUO01000001">
    <property type="protein sequence ID" value="SBW09578.1"/>
    <property type="molecule type" value="Genomic_DNA"/>
</dbReference>
<name>A0A212KD93_9PROT</name>
<organism evidence="1">
    <name type="scientific">uncultured Alphaproteobacteria bacterium</name>
    <dbReference type="NCBI Taxonomy" id="91750"/>
    <lineage>
        <taxon>Bacteria</taxon>
        <taxon>Pseudomonadati</taxon>
        <taxon>Pseudomonadota</taxon>
        <taxon>Alphaproteobacteria</taxon>
        <taxon>environmental samples</taxon>
    </lineage>
</organism>
<proteinExistence type="predicted"/>
<sequence length="194" mass="22353">MQSALVGRHVCAVLEGVGEDIGIFSSQQTLFRQQMVTEIAADRGNETPLRRENDASVFNHDRSRLLLFGQADVNETILVHIFFREDVLELVASDAAAALIEFFKNVERQGPVDHRWHGDGEGISGKKPDRGQLEFFETIQGGEIGYSKQNSRRKCGCDERIEYRRIENDIHIKKFYMNNVYRYERNDKETRNSK</sequence>
<accession>A0A212KD93</accession>
<gene>
    <name evidence="1" type="ORF">KL86APRO_12626</name>
</gene>
<evidence type="ECO:0000313" key="1">
    <source>
        <dbReference type="EMBL" id="SBW09578.1"/>
    </source>
</evidence>
<reference evidence="1" key="1">
    <citation type="submission" date="2016-04" db="EMBL/GenBank/DDBJ databases">
        <authorList>
            <person name="Evans L.H."/>
            <person name="Alamgir A."/>
            <person name="Owens N."/>
            <person name="Weber N.D."/>
            <person name="Virtaneva K."/>
            <person name="Barbian K."/>
            <person name="Babar A."/>
            <person name="Rosenke K."/>
        </authorList>
    </citation>
    <scope>NUCLEOTIDE SEQUENCE</scope>
    <source>
        <strain evidence="1">86</strain>
    </source>
</reference>
<dbReference type="AlphaFoldDB" id="A0A212KD93"/>